<feature type="transmembrane region" description="Helical" evidence="10">
    <location>
        <begin position="132"/>
        <end position="151"/>
    </location>
</feature>
<proteinExistence type="inferred from homology"/>
<evidence type="ECO:0000256" key="2">
    <source>
        <dbReference type="ARBA" id="ARBA00007715"/>
    </source>
</evidence>
<dbReference type="GO" id="GO:0005789">
    <property type="term" value="C:endoplasmic reticulum membrane"/>
    <property type="evidence" value="ECO:0007669"/>
    <property type="project" value="UniProtKB-SubCell"/>
</dbReference>
<evidence type="ECO:0000256" key="9">
    <source>
        <dbReference type="SAM" id="MobiDB-lite"/>
    </source>
</evidence>
<evidence type="ECO:0000256" key="5">
    <source>
        <dbReference type="ARBA" id="ARBA00022824"/>
    </source>
</evidence>
<keyword evidence="7 8" id="KW-0472">Membrane</keyword>
<feature type="transmembrane region" description="Helical" evidence="10">
    <location>
        <begin position="84"/>
        <end position="105"/>
    </location>
</feature>
<evidence type="ECO:0000313" key="11">
    <source>
        <dbReference type="EMBL" id="WPG99181.1"/>
    </source>
</evidence>
<evidence type="ECO:0000256" key="1">
    <source>
        <dbReference type="ARBA" id="ARBA00004477"/>
    </source>
</evidence>
<organism evidence="11 12">
    <name type="scientific">Acrodontium crateriforme</name>
    <dbReference type="NCBI Taxonomy" id="150365"/>
    <lineage>
        <taxon>Eukaryota</taxon>
        <taxon>Fungi</taxon>
        <taxon>Dikarya</taxon>
        <taxon>Ascomycota</taxon>
        <taxon>Pezizomycotina</taxon>
        <taxon>Dothideomycetes</taxon>
        <taxon>Dothideomycetidae</taxon>
        <taxon>Mycosphaerellales</taxon>
        <taxon>Teratosphaeriaceae</taxon>
        <taxon>Acrodontium</taxon>
    </lineage>
</organism>
<dbReference type="AlphaFoldDB" id="A0AAQ3M1H4"/>
<comment type="similarity">
    <text evidence="2 8">Belongs to the EMC4 family.</text>
</comment>
<keyword evidence="6 10" id="KW-1133">Transmembrane helix</keyword>
<comment type="subcellular location">
    <subcellularLocation>
        <location evidence="1">Endoplasmic reticulum membrane</location>
        <topology evidence="1">Multi-pass membrane protein</topology>
    </subcellularLocation>
</comment>
<keyword evidence="12" id="KW-1185">Reference proteome</keyword>
<evidence type="ECO:0000256" key="7">
    <source>
        <dbReference type="ARBA" id="ARBA00023136"/>
    </source>
</evidence>
<accession>A0AAQ3M1H4</accession>
<keyword evidence="4 10" id="KW-0812">Transmembrane</keyword>
<dbReference type="PANTHER" id="PTHR19315">
    <property type="entry name" value="ER MEMBRANE PROTEIN COMPLEX SUBUNIT 4"/>
    <property type="match status" value="1"/>
</dbReference>
<dbReference type="Pfam" id="PF06417">
    <property type="entry name" value="EMC4"/>
    <property type="match status" value="1"/>
</dbReference>
<dbReference type="InterPro" id="IPR009445">
    <property type="entry name" value="TMEM85/Emc4"/>
</dbReference>
<evidence type="ECO:0000256" key="8">
    <source>
        <dbReference type="PIRNR" id="PIRNR017207"/>
    </source>
</evidence>
<evidence type="ECO:0000256" key="3">
    <source>
        <dbReference type="ARBA" id="ARBA00020820"/>
    </source>
</evidence>
<dbReference type="EMBL" id="CP138582">
    <property type="protein sequence ID" value="WPG99181.1"/>
    <property type="molecule type" value="Genomic_DNA"/>
</dbReference>
<evidence type="ECO:0000256" key="10">
    <source>
        <dbReference type="SAM" id="Phobius"/>
    </source>
</evidence>
<feature type="region of interest" description="Disordered" evidence="9">
    <location>
        <begin position="23"/>
        <end position="59"/>
    </location>
</feature>
<evidence type="ECO:0000313" key="12">
    <source>
        <dbReference type="Proteomes" id="UP001303373"/>
    </source>
</evidence>
<evidence type="ECO:0000256" key="4">
    <source>
        <dbReference type="ARBA" id="ARBA00022692"/>
    </source>
</evidence>
<gene>
    <name evidence="11" type="ORF">R9X50_00199200</name>
</gene>
<dbReference type="Proteomes" id="UP001303373">
    <property type="component" value="Chromosome 3"/>
</dbReference>
<name>A0AAQ3M1H4_9PEZI</name>
<dbReference type="PIRSF" id="PIRSF017207">
    <property type="entry name" value="UCP017207_TM-p85"/>
    <property type="match status" value="1"/>
</dbReference>
<keyword evidence="5" id="KW-0256">Endoplasmic reticulum</keyword>
<sequence>MASTIQPPTPRWLVDLTSPAPKSKVGALPDPPGFSAGAVAKSSNKSKAVAPRKKPSEEQMDTLKIKKAWELALAPAKQLPMNAIGMYMTGNSLQIFSIMMVFMLFKAPIQAIFNIQGTFQRLETETNKSQMLAVKAAFIGCNLLALALGMWKVNGMGLLPTTHSDWLAWEVAREPIERAYFVSS</sequence>
<protein>
    <recommendedName>
        <fullName evidence="3 8">ER membrane protein complex subunit 4</fullName>
    </recommendedName>
</protein>
<reference evidence="11 12" key="1">
    <citation type="submission" date="2023-11" db="EMBL/GenBank/DDBJ databases">
        <title>An acidophilic fungus is an integral part of prey digestion in a carnivorous sundew plant.</title>
        <authorList>
            <person name="Tsai I.J."/>
        </authorList>
    </citation>
    <scope>NUCLEOTIDE SEQUENCE [LARGE SCALE GENOMIC DNA]</scope>
    <source>
        <strain evidence="11">169a</strain>
    </source>
</reference>
<evidence type="ECO:0000256" key="6">
    <source>
        <dbReference type="ARBA" id="ARBA00022989"/>
    </source>
</evidence>